<dbReference type="EMBL" id="JAAYYV010000109">
    <property type="protein sequence ID" value="NLF53587.1"/>
    <property type="molecule type" value="Genomic_DNA"/>
</dbReference>
<evidence type="ECO:0000259" key="5">
    <source>
        <dbReference type="Pfam" id="PF00501"/>
    </source>
</evidence>
<keyword evidence="3" id="KW-0276">Fatty acid metabolism</keyword>
<evidence type="ECO:0000313" key="6">
    <source>
        <dbReference type="EMBL" id="NLF53587.1"/>
    </source>
</evidence>
<accession>A0A7X7LUR4</accession>
<evidence type="ECO:0000256" key="4">
    <source>
        <dbReference type="ARBA" id="ARBA00023098"/>
    </source>
</evidence>
<feature type="domain" description="AMP-dependent synthetase/ligase" evidence="5">
    <location>
        <begin position="27"/>
        <end position="129"/>
    </location>
</feature>
<dbReference type="GO" id="GO:0016874">
    <property type="term" value="F:ligase activity"/>
    <property type="evidence" value="ECO:0007669"/>
    <property type="project" value="UniProtKB-KW"/>
</dbReference>
<sequence length="169" mass="18382">MTTTIYEHGLAKNAANYVPLSPLSFIERTAMVYPTRTSVIHGVRRFTWSETYDRCRRLASALVAQGIERGDTVAVMLPNVPAMVEAHFGVPMTGAVLNTLNTRLDAEALAFMLGHGEAKVLITDPEFAGVIGAALELLEGDKPLVIDALDAEYPGSERVGEIEYEDFIA</sequence>
<protein>
    <submittedName>
        <fullName evidence="6">AMP-binding protein</fullName>
    </submittedName>
</protein>
<dbReference type="SUPFAM" id="SSF56801">
    <property type="entry name" value="Acetyl-CoA synthetase-like"/>
    <property type="match status" value="1"/>
</dbReference>
<dbReference type="InterPro" id="IPR000873">
    <property type="entry name" value="AMP-dep_synth/lig_dom"/>
</dbReference>
<organism evidence="6 7">
    <name type="scientific">Thauera phenolivorans</name>
    <dbReference type="NCBI Taxonomy" id="1792543"/>
    <lineage>
        <taxon>Bacteria</taxon>
        <taxon>Pseudomonadati</taxon>
        <taxon>Pseudomonadota</taxon>
        <taxon>Betaproteobacteria</taxon>
        <taxon>Rhodocyclales</taxon>
        <taxon>Zoogloeaceae</taxon>
        <taxon>Thauera</taxon>
    </lineage>
</organism>
<proteinExistence type="inferred from homology"/>
<dbReference type="AlphaFoldDB" id="A0A7X7LUR4"/>
<dbReference type="Gene3D" id="3.40.50.980">
    <property type="match status" value="1"/>
</dbReference>
<keyword evidence="4" id="KW-0443">Lipid metabolism</keyword>
<feature type="non-terminal residue" evidence="6">
    <location>
        <position position="169"/>
    </location>
</feature>
<dbReference type="PANTHER" id="PTHR43859">
    <property type="entry name" value="ACYL-ACTIVATING ENZYME"/>
    <property type="match status" value="1"/>
</dbReference>
<evidence type="ECO:0000313" key="7">
    <source>
        <dbReference type="Proteomes" id="UP000536534"/>
    </source>
</evidence>
<name>A0A7X7LUR4_9RHOO</name>
<evidence type="ECO:0000256" key="1">
    <source>
        <dbReference type="ARBA" id="ARBA00006432"/>
    </source>
</evidence>
<dbReference type="Pfam" id="PF00501">
    <property type="entry name" value="AMP-binding"/>
    <property type="match status" value="1"/>
</dbReference>
<evidence type="ECO:0000256" key="2">
    <source>
        <dbReference type="ARBA" id="ARBA00022598"/>
    </source>
</evidence>
<evidence type="ECO:0000256" key="3">
    <source>
        <dbReference type="ARBA" id="ARBA00022832"/>
    </source>
</evidence>
<reference evidence="6 7" key="1">
    <citation type="journal article" date="2020" name="Biotechnol. Biofuels">
        <title>New insights from the biogas microbiome by comprehensive genome-resolved metagenomics of nearly 1600 species originating from multiple anaerobic digesters.</title>
        <authorList>
            <person name="Campanaro S."/>
            <person name="Treu L."/>
            <person name="Rodriguez-R L.M."/>
            <person name="Kovalovszki A."/>
            <person name="Ziels R.M."/>
            <person name="Maus I."/>
            <person name="Zhu X."/>
            <person name="Kougias P.G."/>
            <person name="Basile A."/>
            <person name="Luo G."/>
            <person name="Schluter A."/>
            <person name="Konstantinidis K.T."/>
            <person name="Angelidaki I."/>
        </authorList>
    </citation>
    <scope>NUCLEOTIDE SEQUENCE [LARGE SCALE GENOMIC DNA]</scope>
    <source>
        <strain evidence="6">AS06rmzACSIP_256</strain>
    </source>
</reference>
<dbReference type="Proteomes" id="UP000536534">
    <property type="component" value="Unassembled WGS sequence"/>
</dbReference>
<gene>
    <name evidence="6" type="ORF">GX576_04155</name>
</gene>
<comment type="similarity">
    <text evidence="1">Belongs to the ATP-dependent AMP-binding enzyme family.</text>
</comment>
<comment type="caution">
    <text evidence="6">The sequence shown here is derived from an EMBL/GenBank/DDBJ whole genome shotgun (WGS) entry which is preliminary data.</text>
</comment>
<keyword evidence="2" id="KW-0436">Ligase</keyword>
<dbReference type="PANTHER" id="PTHR43859:SF4">
    <property type="entry name" value="BUTANOATE--COA LIGASE AAE1-RELATED"/>
    <property type="match status" value="1"/>
</dbReference>
<dbReference type="GO" id="GO:0006631">
    <property type="term" value="P:fatty acid metabolic process"/>
    <property type="evidence" value="ECO:0007669"/>
    <property type="project" value="UniProtKB-KW"/>
</dbReference>